<dbReference type="AlphaFoldDB" id="A0A7T4EF41"/>
<organism evidence="1 2">
    <name type="scientific">Corynebacterium glucuronolyticum</name>
    <dbReference type="NCBI Taxonomy" id="39791"/>
    <lineage>
        <taxon>Bacteria</taxon>
        <taxon>Bacillati</taxon>
        <taxon>Actinomycetota</taxon>
        <taxon>Actinomycetes</taxon>
        <taxon>Mycobacteriales</taxon>
        <taxon>Corynebacteriaceae</taxon>
        <taxon>Corynebacterium</taxon>
    </lineage>
</organism>
<accession>A0A7T4EF41</accession>
<reference evidence="1 2" key="1">
    <citation type="submission" date="2020-12" db="EMBL/GenBank/DDBJ databases">
        <title>FDA dAtabase for Regulatory Grade micrObial Sequences (FDA-ARGOS): Supporting development and validation of Infectious Disease Dx tests.</title>
        <authorList>
            <person name="Sproer C."/>
            <person name="Gronow S."/>
            <person name="Severitt S."/>
            <person name="Schroder I."/>
            <person name="Tallon L."/>
            <person name="Sadzewicz L."/>
            <person name="Zhao X."/>
            <person name="Boylan J."/>
            <person name="Ott S."/>
            <person name="Bowen H."/>
            <person name="Vavikolanu K."/>
            <person name="Mehta A."/>
            <person name="Aluvathingal J."/>
            <person name="Nadendla S."/>
            <person name="Lowell S."/>
            <person name="Myers T."/>
            <person name="Yan Y."/>
            <person name="Sichtig H."/>
        </authorList>
    </citation>
    <scope>NUCLEOTIDE SEQUENCE [LARGE SCALE GENOMIC DNA]</scope>
    <source>
        <strain evidence="1 2">FDAARGOS_1053</strain>
    </source>
</reference>
<proteinExistence type="predicted"/>
<evidence type="ECO:0000313" key="1">
    <source>
        <dbReference type="EMBL" id="QQB46225.1"/>
    </source>
</evidence>
<dbReference type="GeneID" id="92759503"/>
<gene>
    <name evidence="1" type="ORF">I6I10_12390</name>
</gene>
<dbReference type="EMBL" id="CP066007">
    <property type="protein sequence ID" value="QQB46225.1"/>
    <property type="molecule type" value="Genomic_DNA"/>
</dbReference>
<dbReference type="Proteomes" id="UP000596145">
    <property type="component" value="Chromosome"/>
</dbReference>
<evidence type="ECO:0000313" key="2">
    <source>
        <dbReference type="Proteomes" id="UP000596145"/>
    </source>
</evidence>
<name>A0A7T4EF41_9CORY</name>
<sequence>MSTHESHTDDIAQAREEYLAKHPFDPHGNAFIGFDSDGLPAGFLTFPNTDDLQVLAAKFGIEFIAVAHNDDEAVEWLANIIKVTENAEVAGIMLAYVLRCIAPIIGQVVKECPGLEAKMRKNSVDCWKKECQL</sequence>
<dbReference type="RefSeq" id="WP_084036962.1">
    <property type="nucleotide sequence ID" value="NZ_CP066007.1"/>
</dbReference>
<protein>
    <submittedName>
        <fullName evidence="1">Uncharacterized protein</fullName>
    </submittedName>
</protein>